<dbReference type="HAMAP" id="MF_00844_B">
    <property type="entry name" value="RqcH_B"/>
    <property type="match status" value="1"/>
</dbReference>
<dbReference type="Gene3D" id="2.30.310.10">
    <property type="entry name" value="ibrinogen binding protein from staphylococcus aureus domain"/>
    <property type="match status" value="1"/>
</dbReference>
<organism evidence="7 8">
    <name type="scientific">Zongyangia hominis</name>
    <dbReference type="NCBI Taxonomy" id="2763677"/>
    <lineage>
        <taxon>Bacteria</taxon>
        <taxon>Bacillati</taxon>
        <taxon>Bacillota</taxon>
        <taxon>Clostridia</taxon>
        <taxon>Eubacteriales</taxon>
        <taxon>Oscillospiraceae</taxon>
        <taxon>Zongyangia</taxon>
    </lineage>
</organism>
<dbReference type="GO" id="GO:1990112">
    <property type="term" value="C:RQC complex"/>
    <property type="evidence" value="ECO:0007669"/>
    <property type="project" value="TreeGrafter"/>
</dbReference>
<comment type="similarity">
    <text evidence="5">Belongs to the NEMF family.</text>
</comment>
<evidence type="ECO:0000256" key="5">
    <source>
        <dbReference type="HAMAP-Rule" id="MF_00844"/>
    </source>
</evidence>
<dbReference type="Proteomes" id="UP000660861">
    <property type="component" value="Unassembled WGS sequence"/>
</dbReference>
<dbReference type="FunFam" id="2.30.310.10:FF:000004">
    <property type="entry name" value="Fibronectin-binding protein A"/>
    <property type="match status" value="1"/>
</dbReference>
<dbReference type="InterPro" id="IPR010979">
    <property type="entry name" value="Ribosomal_uS13-like_H2TH"/>
</dbReference>
<reference evidence="7" key="1">
    <citation type="submission" date="2020-08" db="EMBL/GenBank/DDBJ databases">
        <title>Genome public.</title>
        <authorList>
            <person name="Liu C."/>
            <person name="Sun Q."/>
        </authorList>
    </citation>
    <scope>NUCLEOTIDE SEQUENCE</scope>
    <source>
        <strain evidence="7">NSJ-54</strain>
    </source>
</reference>
<protein>
    <recommendedName>
        <fullName evidence="5">Rqc2 homolog RqcH</fullName>
        <shortName evidence="5">RqcH</shortName>
    </recommendedName>
</protein>
<dbReference type="SUPFAM" id="SSF46946">
    <property type="entry name" value="S13-like H2TH domain"/>
    <property type="match status" value="1"/>
</dbReference>
<dbReference type="InterPro" id="IPR051608">
    <property type="entry name" value="RQC_Subunit_NEMF"/>
</dbReference>
<dbReference type="GO" id="GO:0043023">
    <property type="term" value="F:ribosomal large subunit binding"/>
    <property type="evidence" value="ECO:0007669"/>
    <property type="project" value="UniProtKB-UniRule"/>
</dbReference>
<dbReference type="RefSeq" id="WP_262397266.1">
    <property type="nucleotide sequence ID" value="NZ_JACRTC010000002.1"/>
</dbReference>
<keyword evidence="1 5" id="KW-0820">tRNA-binding</keyword>
<keyword evidence="8" id="KW-1185">Reference proteome</keyword>
<dbReference type="GO" id="GO:0072344">
    <property type="term" value="P:rescue of stalled ribosome"/>
    <property type="evidence" value="ECO:0007669"/>
    <property type="project" value="UniProtKB-UniRule"/>
</dbReference>
<comment type="function">
    <text evidence="5">Key component of the ribosome quality control system (RQC), a ribosome-associated complex that mediates the extraction of incompletely synthesized nascent chains from stalled ribosomes and their subsequent degradation. RqcH recruits Ala-charged tRNA, and with RqcP directs the elongation of stalled nascent chains on 50S ribosomal subunits, leading to non-templated C-terminal alanine extensions (Ala tail). The Ala tail promotes nascent chain degradation. May add between 1 and at least 8 Ala residues. Binds to stalled 50S ribosomal subunits.</text>
</comment>
<dbReference type="Pfam" id="PF05670">
    <property type="entry name" value="NFACT-R_1"/>
    <property type="match status" value="1"/>
</dbReference>
<dbReference type="Pfam" id="PF05833">
    <property type="entry name" value="NFACT_N"/>
    <property type="match status" value="1"/>
</dbReference>
<keyword evidence="3 5" id="KW-0694">RNA-binding</keyword>
<dbReference type="PANTHER" id="PTHR15239:SF6">
    <property type="entry name" value="RIBOSOME QUALITY CONTROL COMPLEX SUBUNIT NEMF"/>
    <property type="match status" value="1"/>
</dbReference>
<comment type="caution">
    <text evidence="7">The sequence shown here is derived from an EMBL/GenBank/DDBJ whole genome shotgun (WGS) entry which is preliminary data.</text>
</comment>
<proteinExistence type="inferred from homology"/>
<dbReference type="InterPro" id="IPR043682">
    <property type="entry name" value="RqcH_bacterial"/>
</dbReference>
<evidence type="ECO:0000313" key="7">
    <source>
        <dbReference type="EMBL" id="MBC8570179.1"/>
    </source>
</evidence>
<dbReference type="AlphaFoldDB" id="A0A926I6L5"/>
<dbReference type="EMBL" id="JACRTC010000002">
    <property type="protein sequence ID" value="MBC8570179.1"/>
    <property type="molecule type" value="Genomic_DNA"/>
</dbReference>
<name>A0A926I6L5_9FIRM</name>
<gene>
    <name evidence="5" type="primary">rqcH</name>
    <name evidence="7" type="ORF">H8709_04975</name>
</gene>
<feature type="domain" description="NFACT RNA-binding" evidence="6">
    <location>
        <begin position="466"/>
        <end position="556"/>
    </location>
</feature>
<dbReference type="PANTHER" id="PTHR15239">
    <property type="entry name" value="NUCLEAR EXPORT MEDIATOR FACTOR NEMF"/>
    <property type="match status" value="1"/>
</dbReference>
<keyword evidence="4 5" id="KW-0648">Protein biosynthesis</keyword>
<evidence type="ECO:0000313" key="8">
    <source>
        <dbReference type="Proteomes" id="UP000660861"/>
    </source>
</evidence>
<dbReference type="InterPro" id="IPR008532">
    <property type="entry name" value="NFACT_RNA-bd"/>
</dbReference>
<evidence type="ECO:0000256" key="1">
    <source>
        <dbReference type="ARBA" id="ARBA00022555"/>
    </source>
</evidence>
<dbReference type="GO" id="GO:0019843">
    <property type="term" value="F:rRNA binding"/>
    <property type="evidence" value="ECO:0007669"/>
    <property type="project" value="UniProtKB-UniRule"/>
</dbReference>
<accession>A0A926I6L5</accession>
<keyword evidence="2 5" id="KW-0699">rRNA-binding</keyword>
<evidence type="ECO:0000259" key="6">
    <source>
        <dbReference type="Pfam" id="PF05670"/>
    </source>
</evidence>
<sequence length="584" mass="66405">MALDAVYLSFLRDEIIETALEARVDKIYQPSREEIVLALRFRGGTAKLLLSASASSPRVHFTKIPLENPKAPPMFCMLLRKHLGAGKLMGVRQDGMERILFFDFETINELGDLTTTTVVMEIMGRHSNIIITDKDGKILDAIKRIDESMSSVRQVLPGMRYALPPQQHKKSLLLHAPDEIVEGVRNGRDVELSKALMEQIQGISPIVAREAAYYATRGIERAVSELGSEQWDRLKFVLGNFTQTVKERAPHFTMVTDLKGKPKDFAFLPVHQYGHSMLTQDFESPSALLDSFYSERDRIERMKQRSHDLLKLLMNTSERITRKIATQREELRESDNREQLRVFGDLLAANAHTLEKGQRKAVLANFYEEGSPLVEIPLDPLRTPIQNSQHYYTEYRKAATAQEKLTELIAKGEEELIYIESVFDLVTRTTGESELAAIREELSSQGYIKNYRARNKRPEKLSPLKYRSSDGFTILCGRNNLQNDRLTLKDSRNFDIWFHTQKIPGSHTVILTEGREVPDRTLEEAAVIAAYNSRARESAKVPVDYTQVKNVKKAPGAKPGMVIYDRFQTAVVDPDAALVERLKQ</sequence>
<evidence type="ECO:0000256" key="3">
    <source>
        <dbReference type="ARBA" id="ARBA00022884"/>
    </source>
</evidence>
<comment type="subunit">
    <text evidence="5">Associates with stalled 50S ribosomal subunits. Binds to RqcP.</text>
</comment>
<evidence type="ECO:0000256" key="4">
    <source>
        <dbReference type="ARBA" id="ARBA00022917"/>
    </source>
</evidence>
<evidence type="ECO:0000256" key="2">
    <source>
        <dbReference type="ARBA" id="ARBA00022730"/>
    </source>
</evidence>
<dbReference type="Gene3D" id="3.40.970.40">
    <property type="entry name" value="fibrinogen binding protein from staphylococcus aureus domain like"/>
    <property type="match status" value="1"/>
</dbReference>
<dbReference type="GO" id="GO:0000049">
    <property type="term" value="F:tRNA binding"/>
    <property type="evidence" value="ECO:0007669"/>
    <property type="project" value="UniProtKB-UniRule"/>
</dbReference>